<name>A0A8J3B4F5_9ACTN</name>
<dbReference type="AlphaFoldDB" id="A0A8J3B4F5"/>
<evidence type="ECO:0000313" key="2">
    <source>
        <dbReference type="Proteomes" id="UP000649739"/>
    </source>
</evidence>
<accession>A0A8J3B4F5</accession>
<sequence>MPGPALTRAPARARRPGTTPAAGWCRAGAALLLLAGLAGCGADDTDARLRLLVRDINIRPVGSECAGTGGYAHLHRRADFRVTDGTGATLATGELPAGVAVPFDEALDIPREPTYCEFSAPVRVPRREVYRLVVPGGPPIPLTSTAGAALVAVVPS</sequence>
<dbReference type="RefSeq" id="WP_189168526.1">
    <property type="nucleotide sequence ID" value="NZ_BMQB01000001.1"/>
</dbReference>
<proteinExistence type="predicted"/>
<reference evidence="1" key="2">
    <citation type="submission" date="2020-09" db="EMBL/GenBank/DDBJ databases">
        <authorList>
            <person name="Sun Q."/>
            <person name="Ohkuma M."/>
        </authorList>
    </citation>
    <scope>NUCLEOTIDE SEQUENCE</scope>
    <source>
        <strain evidence="1">JCM 3090</strain>
    </source>
</reference>
<organism evidence="1 2">
    <name type="scientific">Pilimelia anulata</name>
    <dbReference type="NCBI Taxonomy" id="53371"/>
    <lineage>
        <taxon>Bacteria</taxon>
        <taxon>Bacillati</taxon>
        <taxon>Actinomycetota</taxon>
        <taxon>Actinomycetes</taxon>
        <taxon>Micromonosporales</taxon>
        <taxon>Micromonosporaceae</taxon>
        <taxon>Pilimelia</taxon>
    </lineage>
</organism>
<evidence type="ECO:0000313" key="1">
    <source>
        <dbReference type="EMBL" id="GGJ79903.1"/>
    </source>
</evidence>
<gene>
    <name evidence="1" type="ORF">GCM10010123_07210</name>
</gene>
<dbReference type="EMBL" id="BMQB01000001">
    <property type="protein sequence ID" value="GGJ79903.1"/>
    <property type="molecule type" value="Genomic_DNA"/>
</dbReference>
<comment type="caution">
    <text evidence="1">The sequence shown here is derived from an EMBL/GenBank/DDBJ whole genome shotgun (WGS) entry which is preliminary data.</text>
</comment>
<reference evidence="1" key="1">
    <citation type="journal article" date="2014" name="Int. J. Syst. Evol. Microbiol.">
        <title>Complete genome sequence of Corynebacterium casei LMG S-19264T (=DSM 44701T), isolated from a smear-ripened cheese.</title>
        <authorList>
            <consortium name="US DOE Joint Genome Institute (JGI-PGF)"/>
            <person name="Walter F."/>
            <person name="Albersmeier A."/>
            <person name="Kalinowski J."/>
            <person name="Ruckert C."/>
        </authorList>
    </citation>
    <scope>NUCLEOTIDE SEQUENCE</scope>
    <source>
        <strain evidence="1">JCM 3090</strain>
    </source>
</reference>
<dbReference type="Proteomes" id="UP000649739">
    <property type="component" value="Unassembled WGS sequence"/>
</dbReference>
<protein>
    <submittedName>
        <fullName evidence="1">Uncharacterized protein</fullName>
    </submittedName>
</protein>
<keyword evidence="2" id="KW-1185">Reference proteome</keyword>